<keyword evidence="11" id="KW-1185">Reference proteome</keyword>
<dbReference type="Gene3D" id="3.40.50.300">
    <property type="entry name" value="P-loop containing nucleotide triphosphate hydrolases"/>
    <property type="match status" value="1"/>
</dbReference>
<dbReference type="RefSeq" id="WP_106877903.1">
    <property type="nucleotide sequence ID" value="NZ_PYEP01000007.1"/>
</dbReference>
<feature type="binding site" evidence="8">
    <location>
        <begin position="33"/>
        <end position="40"/>
    </location>
    <ligand>
        <name>ATP</name>
        <dbReference type="ChEBI" id="CHEBI:30616"/>
    </ligand>
</feature>
<keyword evidence="1 8" id="KW-0813">Transport</keyword>
<sequence length="247" mass="27534">MTTLMQLEDVTFPGRLGPLSASVDQGVWLHLVGPNGAGKSTLLEMMAGLIDGGGRIHFAGQALDDWQGEALARRRAWLAQHQSPPFAMPVWHYLSLHQQGSADPRWMTHIAEALWLNDKLTRPVNQLSGGEWQRVRLAAVILQVHPGANPHGRLLLLDEPMNSLDVAQQAALDRILLELCEGGVTVVMSSHDLNHALRYARQVWLMHKGKLVAQGGPDILTPQQLEQTWTVPFREVNLDGERFLWPR</sequence>
<evidence type="ECO:0000313" key="10">
    <source>
        <dbReference type="EMBL" id="PSN06463.1"/>
    </source>
</evidence>
<dbReference type="STRING" id="1388748.GCA_000463155_01131"/>
<reference evidence="10 11" key="1">
    <citation type="submission" date="2018-03" db="EMBL/GenBank/DDBJ databases">
        <title>Draft genome sequence of the first documented clinical Siccibacter turicensis isolate in Austria.</title>
        <authorList>
            <person name="Lepuschitz S."/>
            <person name="Pekard-Amenitsch S."/>
            <person name="Haunold R."/>
            <person name="Schill S."/>
            <person name="Mach R."/>
            <person name="Allerberger F."/>
            <person name="Ruppitsch W."/>
            <person name="Forsythe S.J."/>
        </authorList>
    </citation>
    <scope>NUCLEOTIDE SEQUENCE [LARGE SCALE GENOMIC DNA]</scope>
    <source>
        <strain evidence="10 11">6100069499-17</strain>
    </source>
</reference>
<dbReference type="PANTHER" id="PTHR42734:SF18">
    <property type="entry name" value="VITAMIN B12 IMPORT ATP-BINDING PROTEIN BTUD"/>
    <property type="match status" value="1"/>
</dbReference>
<dbReference type="InterPro" id="IPR050153">
    <property type="entry name" value="Metal_Ion_Import_ABC"/>
</dbReference>
<dbReference type="PROSITE" id="PS00211">
    <property type="entry name" value="ABC_TRANSPORTER_1"/>
    <property type="match status" value="1"/>
</dbReference>
<keyword evidence="2 8" id="KW-1003">Cell membrane</keyword>
<protein>
    <recommendedName>
        <fullName evidence="8">Vitamin B12 import ATP-binding protein BtuD</fullName>
        <ecNumber evidence="8">7.6.2.8</ecNumber>
    </recommendedName>
    <alternativeName>
        <fullName evidence="8">Vitamin B12-transporting ATPase</fullName>
    </alternativeName>
</protein>
<dbReference type="Proteomes" id="UP000240212">
    <property type="component" value="Unassembled WGS sequence"/>
</dbReference>
<keyword evidence="3" id="KW-0997">Cell inner membrane</keyword>
<evidence type="ECO:0000259" key="9">
    <source>
        <dbReference type="PROSITE" id="PS50893"/>
    </source>
</evidence>
<dbReference type="InterPro" id="IPR003593">
    <property type="entry name" value="AAA+_ATPase"/>
</dbReference>
<dbReference type="EMBL" id="PYEP01000007">
    <property type="protein sequence ID" value="PSN06463.1"/>
    <property type="molecule type" value="Genomic_DNA"/>
</dbReference>
<evidence type="ECO:0000256" key="1">
    <source>
        <dbReference type="ARBA" id="ARBA00022448"/>
    </source>
</evidence>
<dbReference type="InterPro" id="IPR027417">
    <property type="entry name" value="P-loop_NTPase"/>
</dbReference>
<evidence type="ECO:0000256" key="2">
    <source>
        <dbReference type="ARBA" id="ARBA00022475"/>
    </source>
</evidence>
<comment type="similarity">
    <text evidence="8">Belongs to the ABC transporter superfamily. Vitamin B12 importer (TC 3.A.1.13.1) family.</text>
</comment>
<dbReference type="AlphaFoldDB" id="A0A2P8VFZ1"/>
<keyword evidence="4 8" id="KW-0547">Nucleotide-binding</keyword>
<comment type="catalytic activity">
    <reaction evidence="8">
        <text>an R-cob(III)alamin(out) + ATP + H2O = an R-cob(III)alamin(in) + ADP + phosphate + H(+)</text>
        <dbReference type="Rhea" id="RHEA:17873"/>
        <dbReference type="ChEBI" id="CHEBI:15377"/>
        <dbReference type="ChEBI" id="CHEBI:15378"/>
        <dbReference type="ChEBI" id="CHEBI:30616"/>
        <dbReference type="ChEBI" id="CHEBI:43474"/>
        <dbReference type="ChEBI" id="CHEBI:140785"/>
        <dbReference type="ChEBI" id="CHEBI:456216"/>
        <dbReference type="EC" id="7.6.2.8"/>
    </reaction>
</comment>
<dbReference type="FunFam" id="3.40.50.300:FF:000462">
    <property type="entry name" value="Vitamin B12 import ATP-binding protein BtuD"/>
    <property type="match status" value="1"/>
</dbReference>
<evidence type="ECO:0000256" key="3">
    <source>
        <dbReference type="ARBA" id="ARBA00022519"/>
    </source>
</evidence>
<comment type="subcellular location">
    <subcellularLocation>
        <location evidence="8">Cell membrane</location>
        <topology evidence="8">Peripheral membrane protein</topology>
    </subcellularLocation>
</comment>
<dbReference type="NCBIfam" id="NF002981">
    <property type="entry name" value="PRK03695.1"/>
    <property type="match status" value="1"/>
</dbReference>
<dbReference type="SUPFAM" id="SSF52540">
    <property type="entry name" value="P-loop containing nucleoside triphosphate hydrolases"/>
    <property type="match status" value="1"/>
</dbReference>
<evidence type="ECO:0000256" key="5">
    <source>
        <dbReference type="ARBA" id="ARBA00022840"/>
    </source>
</evidence>
<dbReference type="InterPro" id="IPR023693">
    <property type="entry name" value="ABC_transptr_BtuD"/>
</dbReference>
<accession>A0A2P8VFZ1</accession>
<dbReference type="GO" id="GO:0016887">
    <property type="term" value="F:ATP hydrolysis activity"/>
    <property type="evidence" value="ECO:0007669"/>
    <property type="project" value="InterPro"/>
</dbReference>
<comment type="subunit">
    <text evidence="8">The complex is composed of two ATP-binding proteins (BtuD), two transmembrane proteins (BtuC) and a solute-binding protein (BtuF).</text>
</comment>
<dbReference type="EC" id="7.6.2.8" evidence="8"/>
<keyword evidence="6 8" id="KW-1278">Translocase</keyword>
<dbReference type="InterPro" id="IPR017871">
    <property type="entry name" value="ABC_transporter-like_CS"/>
</dbReference>
<dbReference type="PANTHER" id="PTHR42734">
    <property type="entry name" value="METAL TRANSPORT SYSTEM ATP-BINDING PROTEIN TM_0124-RELATED"/>
    <property type="match status" value="1"/>
</dbReference>
<proteinExistence type="inferred from homology"/>
<dbReference type="GO" id="GO:0005886">
    <property type="term" value="C:plasma membrane"/>
    <property type="evidence" value="ECO:0007669"/>
    <property type="project" value="UniProtKB-SubCell"/>
</dbReference>
<evidence type="ECO:0000256" key="7">
    <source>
        <dbReference type="ARBA" id="ARBA00023136"/>
    </source>
</evidence>
<dbReference type="HAMAP" id="MF_01005">
    <property type="entry name" value="BtuD"/>
    <property type="match status" value="1"/>
</dbReference>
<gene>
    <name evidence="8" type="primary">btuD</name>
    <name evidence="10" type="ORF">C7G83_15715</name>
</gene>
<dbReference type="InterPro" id="IPR003439">
    <property type="entry name" value="ABC_transporter-like_ATP-bd"/>
</dbReference>
<keyword evidence="5 8" id="KW-0067">ATP-binding</keyword>
<dbReference type="GO" id="GO:0005524">
    <property type="term" value="F:ATP binding"/>
    <property type="evidence" value="ECO:0007669"/>
    <property type="project" value="UniProtKB-KW"/>
</dbReference>
<evidence type="ECO:0000256" key="4">
    <source>
        <dbReference type="ARBA" id="ARBA00022741"/>
    </source>
</evidence>
<dbReference type="OrthoDB" id="5292475at2"/>
<dbReference type="Pfam" id="PF00005">
    <property type="entry name" value="ABC_tran"/>
    <property type="match status" value="1"/>
</dbReference>
<dbReference type="PROSITE" id="PS50893">
    <property type="entry name" value="ABC_TRANSPORTER_2"/>
    <property type="match status" value="1"/>
</dbReference>
<dbReference type="CDD" id="cd03214">
    <property type="entry name" value="ABC_Iron-Siderophores_B12_Hemin"/>
    <property type="match status" value="1"/>
</dbReference>
<keyword evidence="7 8" id="KW-0472">Membrane</keyword>
<organism evidence="10 11">
    <name type="scientific">Siccibacter turicensis</name>
    <dbReference type="NCBI Taxonomy" id="357233"/>
    <lineage>
        <taxon>Bacteria</taxon>
        <taxon>Pseudomonadati</taxon>
        <taxon>Pseudomonadota</taxon>
        <taxon>Gammaproteobacteria</taxon>
        <taxon>Enterobacterales</taxon>
        <taxon>Enterobacteriaceae</taxon>
        <taxon>Siccibacter</taxon>
    </lineage>
</organism>
<feature type="domain" description="ABC transporter" evidence="9">
    <location>
        <begin position="5"/>
        <end position="233"/>
    </location>
</feature>
<dbReference type="SMART" id="SM00382">
    <property type="entry name" value="AAA"/>
    <property type="match status" value="1"/>
</dbReference>
<comment type="function">
    <text evidence="8">Part of the ABC transporter complex BtuCDF involved in vitamin B12 import. Responsible for energy coupling to the transport system.</text>
</comment>
<dbReference type="GO" id="GO:0015420">
    <property type="term" value="F:ABC-type vitamin B12 transporter activity"/>
    <property type="evidence" value="ECO:0007669"/>
    <property type="project" value="UniProtKB-UniRule"/>
</dbReference>
<name>A0A2P8VFZ1_9ENTR</name>
<comment type="caution">
    <text evidence="10">The sequence shown here is derived from an EMBL/GenBank/DDBJ whole genome shotgun (WGS) entry which is preliminary data.</text>
</comment>
<evidence type="ECO:0000256" key="6">
    <source>
        <dbReference type="ARBA" id="ARBA00022967"/>
    </source>
</evidence>
<evidence type="ECO:0000313" key="11">
    <source>
        <dbReference type="Proteomes" id="UP000240212"/>
    </source>
</evidence>
<evidence type="ECO:0000256" key="8">
    <source>
        <dbReference type="HAMAP-Rule" id="MF_01005"/>
    </source>
</evidence>